<evidence type="ECO:0008006" key="3">
    <source>
        <dbReference type="Google" id="ProtNLM"/>
    </source>
</evidence>
<protein>
    <recommendedName>
        <fullName evidence="3">Glycosyl transferase family 2</fullName>
    </recommendedName>
</protein>
<accession>A0A9X1PJV7</accession>
<dbReference type="EMBL" id="JAJTTC010000002">
    <property type="protein sequence ID" value="MCF0062672.1"/>
    <property type="molecule type" value="Genomic_DNA"/>
</dbReference>
<dbReference type="Proteomes" id="UP001139000">
    <property type="component" value="Unassembled WGS sequence"/>
</dbReference>
<gene>
    <name evidence="1" type="ORF">LXM26_14285</name>
</gene>
<proteinExistence type="predicted"/>
<dbReference type="SUPFAM" id="SSF53448">
    <property type="entry name" value="Nucleotide-diphospho-sugar transferases"/>
    <property type="match status" value="1"/>
</dbReference>
<evidence type="ECO:0000313" key="1">
    <source>
        <dbReference type="EMBL" id="MCF0062672.1"/>
    </source>
</evidence>
<organism evidence="1 2">
    <name type="scientific">Dyadobacter chenwenxiniae</name>
    <dbReference type="NCBI Taxonomy" id="2906456"/>
    <lineage>
        <taxon>Bacteria</taxon>
        <taxon>Pseudomonadati</taxon>
        <taxon>Bacteroidota</taxon>
        <taxon>Cytophagia</taxon>
        <taxon>Cytophagales</taxon>
        <taxon>Spirosomataceae</taxon>
        <taxon>Dyadobacter</taxon>
    </lineage>
</organism>
<comment type="caution">
    <text evidence="1">The sequence shown here is derived from an EMBL/GenBank/DDBJ whole genome shotgun (WGS) entry which is preliminary data.</text>
</comment>
<dbReference type="RefSeq" id="WP_234601674.1">
    <property type="nucleotide sequence ID" value="NZ_JAJTTB010000001.1"/>
</dbReference>
<dbReference type="Gene3D" id="3.90.550.10">
    <property type="entry name" value="Spore Coat Polysaccharide Biosynthesis Protein SpsA, Chain A"/>
    <property type="match status" value="1"/>
</dbReference>
<evidence type="ECO:0000313" key="2">
    <source>
        <dbReference type="Proteomes" id="UP001139000"/>
    </source>
</evidence>
<keyword evidence="2" id="KW-1185">Reference proteome</keyword>
<name>A0A9X1PJV7_9BACT</name>
<sequence>MEDTHLVEVCRYLIDDSQIDWDCQVERWFPETNMGCALGISSAISWAFESSEQLIVLEDDSLPHPSFFTFIESMLEMYRENERIMHISGSNKSEEIAVSDSDHIFSLIATTGGWATWKRAWKKYDFWMEHLSEMKSQKHLQRLVRDKDIWKYWYERFDQVFEGDKKHNWEVQWQYTLFKNYGLVVVPNSNLVDDIGHLSQDLSNRSSKAGFDFMDSLNSQVVQSQFAANKTLMSDPVQINKPASIGAHILDKLAGILKLN</sequence>
<dbReference type="AlphaFoldDB" id="A0A9X1PJV7"/>
<reference evidence="1" key="1">
    <citation type="submission" date="2021-12" db="EMBL/GenBank/DDBJ databases">
        <title>Novel species in genus Dyadobacter.</title>
        <authorList>
            <person name="Ma C."/>
        </authorList>
    </citation>
    <scope>NUCLEOTIDE SEQUENCE</scope>
    <source>
        <strain evidence="1">LJ419</strain>
    </source>
</reference>
<dbReference type="InterPro" id="IPR029044">
    <property type="entry name" value="Nucleotide-diphossugar_trans"/>
</dbReference>